<keyword evidence="4" id="KW-0479">Metal-binding</keyword>
<evidence type="ECO:0000313" key="10">
    <source>
        <dbReference type="EMBL" id="KAK4763229.1"/>
    </source>
</evidence>
<evidence type="ECO:0000256" key="9">
    <source>
        <dbReference type="SAM" id="Phobius"/>
    </source>
</evidence>
<dbReference type="Gene3D" id="1.10.630.10">
    <property type="entry name" value="Cytochrome P450"/>
    <property type="match status" value="1"/>
</dbReference>
<evidence type="ECO:0000256" key="6">
    <source>
        <dbReference type="ARBA" id="ARBA00023002"/>
    </source>
</evidence>
<evidence type="ECO:0000256" key="3">
    <source>
        <dbReference type="ARBA" id="ARBA00022617"/>
    </source>
</evidence>
<dbReference type="InterPro" id="IPR002401">
    <property type="entry name" value="Cyt_P450_E_grp-I"/>
</dbReference>
<dbReference type="GO" id="GO:0005506">
    <property type="term" value="F:iron ion binding"/>
    <property type="evidence" value="ECO:0007669"/>
    <property type="project" value="InterPro"/>
</dbReference>
<keyword evidence="9" id="KW-1133">Transmembrane helix</keyword>
<evidence type="ECO:0000256" key="5">
    <source>
        <dbReference type="ARBA" id="ARBA00022857"/>
    </source>
</evidence>
<keyword evidence="7" id="KW-0408">Iron</keyword>
<gene>
    <name evidence="10" type="ORF">SAY86_008997</name>
</gene>
<dbReference type="EMBL" id="JAXQNO010000024">
    <property type="protein sequence ID" value="KAK4763229.1"/>
    <property type="molecule type" value="Genomic_DNA"/>
</dbReference>
<comment type="caution">
    <text evidence="10">The sequence shown here is derived from an EMBL/GenBank/DDBJ whole genome shotgun (WGS) entry which is preliminary data.</text>
</comment>
<dbReference type="GO" id="GO:0016705">
    <property type="term" value="F:oxidoreductase activity, acting on paired donors, with incorporation or reduction of molecular oxygen"/>
    <property type="evidence" value="ECO:0007669"/>
    <property type="project" value="InterPro"/>
</dbReference>
<keyword evidence="9" id="KW-0472">Membrane</keyword>
<dbReference type="InterPro" id="IPR001128">
    <property type="entry name" value="Cyt_P450"/>
</dbReference>
<keyword evidence="8" id="KW-0503">Monooxygenase</keyword>
<evidence type="ECO:0000256" key="8">
    <source>
        <dbReference type="ARBA" id="ARBA00023033"/>
    </source>
</evidence>
<sequence length="388" mass="43218">MYYSIHFFLLILLLLITRFFYIHLFSNGRRHVKLPPGPKGWPVIGALHLLGDKPNQSLAAIAKKYGPLMHLRLGTIDMVVASNPAMARTFLKTLDGDFLDRPYTTAARITYDAHDMVFGEYGPKWKLMRKLTSLHILGAKALEHGATVRQEEVGVLVRAIRDAATVNVPEILSCTLANIISRLVFSWRMIQAGDEGPASRFKDLVNEAVALSSQFNIGDFIPSIAWMNPQGVEGEMKKTHRKFDQMMDEMIQLHVNAAGDREGKPDFLDILMADGGDSGYPSPLSSNNIKGLLLDLFIAGTDTSSSTIEWALAELMSDPALLGRAREELDRVIGPDRRLCESDLANLPYLRAICKEVFRKHPATPLIPRVAAKDCHVDGYDIPRGTRR</sequence>
<dbReference type="InterPro" id="IPR036396">
    <property type="entry name" value="Cyt_P450_sf"/>
</dbReference>
<keyword evidence="11" id="KW-1185">Reference proteome</keyword>
<dbReference type="GO" id="GO:0020037">
    <property type="term" value="F:heme binding"/>
    <property type="evidence" value="ECO:0007669"/>
    <property type="project" value="InterPro"/>
</dbReference>
<protein>
    <submittedName>
        <fullName evidence="10">Uncharacterized protein</fullName>
    </submittedName>
</protein>
<dbReference type="PANTHER" id="PTHR47944:SF18">
    <property type="entry name" value="FLAVONOID 3'-MONOOXYGENASE"/>
    <property type="match status" value="1"/>
</dbReference>
<organism evidence="10 11">
    <name type="scientific">Trapa natans</name>
    <name type="common">Water chestnut</name>
    <dbReference type="NCBI Taxonomy" id="22666"/>
    <lineage>
        <taxon>Eukaryota</taxon>
        <taxon>Viridiplantae</taxon>
        <taxon>Streptophyta</taxon>
        <taxon>Embryophyta</taxon>
        <taxon>Tracheophyta</taxon>
        <taxon>Spermatophyta</taxon>
        <taxon>Magnoliopsida</taxon>
        <taxon>eudicotyledons</taxon>
        <taxon>Gunneridae</taxon>
        <taxon>Pentapetalae</taxon>
        <taxon>rosids</taxon>
        <taxon>malvids</taxon>
        <taxon>Myrtales</taxon>
        <taxon>Lythraceae</taxon>
        <taxon>Trapa</taxon>
    </lineage>
</organism>
<keyword evidence="3" id="KW-0349">Heme</keyword>
<reference evidence="10 11" key="1">
    <citation type="journal article" date="2023" name="Hortic Res">
        <title>Pangenome of water caltrop reveals structural variations and asymmetric subgenome divergence after allopolyploidization.</title>
        <authorList>
            <person name="Zhang X."/>
            <person name="Chen Y."/>
            <person name="Wang L."/>
            <person name="Yuan Y."/>
            <person name="Fang M."/>
            <person name="Shi L."/>
            <person name="Lu R."/>
            <person name="Comes H.P."/>
            <person name="Ma Y."/>
            <person name="Chen Y."/>
            <person name="Huang G."/>
            <person name="Zhou Y."/>
            <person name="Zheng Z."/>
            <person name="Qiu Y."/>
        </authorList>
    </citation>
    <scope>NUCLEOTIDE SEQUENCE [LARGE SCALE GENOMIC DNA]</scope>
    <source>
        <strain evidence="10">F231</strain>
    </source>
</reference>
<dbReference type="PANTHER" id="PTHR47944">
    <property type="entry name" value="CYTOCHROME P450 98A9"/>
    <property type="match status" value="1"/>
</dbReference>
<accession>A0AAN7KDU2</accession>
<evidence type="ECO:0000313" key="11">
    <source>
        <dbReference type="Proteomes" id="UP001346149"/>
    </source>
</evidence>
<keyword evidence="9" id="KW-0812">Transmembrane</keyword>
<dbReference type="GO" id="GO:0004497">
    <property type="term" value="F:monooxygenase activity"/>
    <property type="evidence" value="ECO:0007669"/>
    <property type="project" value="UniProtKB-KW"/>
</dbReference>
<proteinExistence type="inferred from homology"/>
<feature type="transmembrane region" description="Helical" evidence="9">
    <location>
        <begin position="6"/>
        <end position="25"/>
    </location>
</feature>
<evidence type="ECO:0000256" key="1">
    <source>
        <dbReference type="ARBA" id="ARBA00001971"/>
    </source>
</evidence>
<dbReference type="PRINTS" id="PR00463">
    <property type="entry name" value="EP450I"/>
</dbReference>
<dbReference type="Proteomes" id="UP001346149">
    <property type="component" value="Unassembled WGS sequence"/>
</dbReference>
<evidence type="ECO:0000256" key="2">
    <source>
        <dbReference type="ARBA" id="ARBA00010617"/>
    </source>
</evidence>
<comment type="cofactor">
    <cofactor evidence="1">
        <name>heme</name>
        <dbReference type="ChEBI" id="CHEBI:30413"/>
    </cofactor>
</comment>
<keyword evidence="5" id="KW-0521">NADP</keyword>
<dbReference type="SUPFAM" id="SSF48264">
    <property type="entry name" value="Cytochrome P450"/>
    <property type="match status" value="1"/>
</dbReference>
<name>A0AAN7KDU2_TRANT</name>
<evidence type="ECO:0000256" key="4">
    <source>
        <dbReference type="ARBA" id="ARBA00022723"/>
    </source>
</evidence>
<dbReference type="Pfam" id="PF00067">
    <property type="entry name" value="p450"/>
    <property type="match status" value="1"/>
</dbReference>
<dbReference type="AlphaFoldDB" id="A0AAN7KDU2"/>
<keyword evidence="6" id="KW-0560">Oxidoreductase</keyword>
<comment type="similarity">
    <text evidence="2">Belongs to the cytochrome P450 family.</text>
</comment>
<evidence type="ECO:0000256" key="7">
    <source>
        <dbReference type="ARBA" id="ARBA00023004"/>
    </source>
</evidence>
<dbReference type="PRINTS" id="PR00385">
    <property type="entry name" value="P450"/>
</dbReference>